<dbReference type="Gene3D" id="3.40.1380.10">
    <property type="match status" value="1"/>
</dbReference>
<evidence type="ECO:0000256" key="6">
    <source>
        <dbReference type="ARBA" id="ARBA00023136"/>
    </source>
</evidence>
<evidence type="ECO:0000256" key="3">
    <source>
        <dbReference type="ARBA" id="ARBA00022448"/>
    </source>
</evidence>
<sequence>MISASKFRTAREGLGHARRYCERVLNEAKEHSCNNIAVEGASGKLLVIFSSDRGCAGL</sequence>
<evidence type="ECO:0000256" key="5">
    <source>
        <dbReference type="ARBA" id="ARBA00023065"/>
    </source>
</evidence>
<comment type="caution">
    <text evidence="9">The sequence shown here is derived from an EMBL/GenBank/DDBJ whole genome shotgun (WGS) entry which is preliminary data.</text>
</comment>
<comment type="similarity">
    <text evidence="2">Belongs to the ATPase gamma chain family.</text>
</comment>
<proteinExistence type="inferred from homology"/>
<keyword evidence="6" id="KW-0472">Membrane</keyword>
<keyword evidence="4" id="KW-0375">Hydrogen ion transport</keyword>
<protein>
    <submittedName>
        <fullName evidence="9">ATP synthase family protein</fullName>
    </submittedName>
</protein>
<name>A0A0F3N8U2_ANAPH</name>
<dbReference type="GO" id="GO:0046933">
    <property type="term" value="F:proton-transporting ATP synthase activity, rotational mechanism"/>
    <property type="evidence" value="ECO:0007669"/>
    <property type="project" value="InterPro"/>
</dbReference>
<keyword evidence="7" id="KW-0139">CF(1)</keyword>
<dbReference type="AlphaFoldDB" id="A0A0F3N8U2"/>
<evidence type="ECO:0000256" key="8">
    <source>
        <dbReference type="ARBA" id="ARBA00023310"/>
    </source>
</evidence>
<keyword evidence="5" id="KW-0406">Ion transport</keyword>
<keyword evidence="8" id="KW-0066">ATP synthesis</keyword>
<dbReference type="GO" id="GO:0045259">
    <property type="term" value="C:proton-transporting ATP synthase complex"/>
    <property type="evidence" value="ECO:0007669"/>
    <property type="project" value="UniProtKB-KW"/>
</dbReference>
<dbReference type="InterPro" id="IPR035968">
    <property type="entry name" value="ATP_synth_F1_ATPase_gsu"/>
</dbReference>
<dbReference type="PATRIC" id="fig|1359152.3.peg.407"/>
<gene>
    <name evidence="9" type="ORF">APHMUC_0386</name>
</gene>
<evidence type="ECO:0000256" key="7">
    <source>
        <dbReference type="ARBA" id="ARBA00023196"/>
    </source>
</evidence>
<evidence type="ECO:0000313" key="10">
    <source>
        <dbReference type="Proteomes" id="UP000033441"/>
    </source>
</evidence>
<keyword evidence="3" id="KW-0813">Transport</keyword>
<accession>A0A0F3N8U2</accession>
<evidence type="ECO:0000256" key="2">
    <source>
        <dbReference type="ARBA" id="ARBA00007681"/>
    </source>
</evidence>
<dbReference type="EMBL" id="LANV01000001">
    <property type="protein sequence ID" value="KJV64480.1"/>
    <property type="molecule type" value="Genomic_DNA"/>
</dbReference>
<evidence type="ECO:0000313" key="9">
    <source>
        <dbReference type="EMBL" id="KJV64480.1"/>
    </source>
</evidence>
<evidence type="ECO:0000256" key="1">
    <source>
        <dbReference type="ARBA" id="ARBA00004170"/>
    </source>
</evidence>
<organism evidence="9 10">
    <name type="scientific">Anaplasma phagocytophilum str. ApMUC09</name>
    <dbReference type="NCBI Taxonomy" id="1359152"/>
    <lineage>
        <taxon>Bacteria</taxon>
        <taxon>Pseudomonadati</taxon>
        <taxon>Pseudomonadota</taxon>
        <taxon>Alphaproteobacteria</taxon>
        <taxon>Rickettsiales</taxon>
        <taxon>Anaplasmataceae</taxon>
        <taxon>Anaplasma</taxon>
        <taxon>phagocytophilum group</taxon>
    </lineage>
</organism>
<reference evidence="9 10" key="1">
    <citation type="submission" date="2015-02" db="EMBL/GenBank/DDBJ databases">
        <title>Genome Sequencing of Rickettsiales.</title>
        <authorList>
            <person name="Daugherty S.C."/>
            <person name="Su Q."/>
            <person name="Abolude K."/>
            <person name="Beier-Sexton M."/>
            <person name="Carlyon J.A."/>
            <person name="Carter R."/>
            <person name="Day N.P."/>
            <person name="Dumler S.J."/>
            <person name="Dyachenko V."/>
            <person name="Godinez A."/>
            <person name="Kurtti T.J."/>
            <person name="Lichay M."/>
            <person name="Mullins K.E."/>
            <person name="Ott S."/>
            <person name="Pappas-Brown V."/>
            <person name="Paris D.H."/>
            <person name="Patel P."/>
            <person name="Richards A.L."/>
            <person name="Sadzewicz L."/>
            <person name="Sears K."/>
            <person name="Seidman D."/>
            <person name="Sengamalay N."/>
            <person name="Stenos J."/>
            <person name="Tallon L.J."/>
            <person name="Vincent G."/>
            <person name="Fraser C.M."/>
            <person name="Munderloh U."/>
            <person name="Dunning-Hotopp J.C."/>
        </authorList>
    </citation>
    <scope>NUCLEOTIDE SEQUENCE [LARGE SCALE GENOMIC DNA]</scope>
    <source>
        <strain evidence="9 10">ApMUC09</strain>
    </source>
</reference>
<evidence type="ECO:0000256" key="4">
    <source>
        <dbReference type="ARBA" id="ARBA00022781"/>
    </source>
</evidence>
<dbReference type="Proteomes" id="UP000033441">
    <property type="component" value="Unassembled WGS sequence"/>
</dbReference>
<dbReference type="SUPFAM" id="SSF52943">
    <property type="entry name" value="ATP synthase (F1-ATPase), gamma subunit"/>
    <property type="match status" value="1"/>
</dbReference>
<comment type="subcellular location">
    <subcellularLocation>
        <location evidence="1">Membrane</location>
        <topology evidence="1">Peripheral membrane protein</topology>
    </subcellularLocation>
</comment>